<dbReference type="GO" id="GO:0005634">
    <property type="term" value="C:nucleus"/>
    <property type="evidence" value="ECO:0007669"/>
    <property type="project" value="TreeGrafter"/>
</dbReference>
<dbReference type="GO" id="GO:0042054">
    <property type="term" value="F:histone methyltransferase activity"/>
    <property type="evidence" value="ECO:0007669"/>
    <property type="project" value="TreeGrafter"/>
</dbReference>
<dbReference type="GO" id="GO:0005743">
    <property type="term" value="C:mitochondrial inner membrane"/>
    <property type="evidence" value="ECO:0007669"/>
    <property type="project" value="UniProtKB-SubCell"/>
</dbReference>
<dbReference type="OrthoDB" id="7848332at2759"/>
<comment type="similarity">
    <text evidence="3">Belongs to the COX20 family.</text>
</comment>
<evidence type="ECO:0000256" key="22">
    <source>
        <dbReference type="SAM" id="Phobius"/>
    </source>
</evidence>
<dbReference type="EC" id="2.1.1.319" evidence="4"/>
<name>A0A4T0FL19_9BASI</name>
<keyword evidence="10 22" id="KW-0812">Transmembrane</keyword>
<proteinExistence type="inferred from homology"/>
<keyword evidence="6" id="KW-0963">Cytoplasm</keyword>
<evidence type="ECO:0000256" key="9">
    <source>
        <dbReference type="ARBA" id="ARBA00022691"/>
    </source>
</evidence>
<evidence type="ECO:0000259" key="23">
    <source>
        <dbReference type="Pfam" id="PF21137"/>
    </source>
</evidence>
<evidence type="ECO:0000256" key="4">
    <source>
        <dbReference type="ARBA" id="ARBA00011925"/>
    </source>
</evidence>
<comment type="catalytic activity">
    <reaction evidence="19">
        <text>L-arginyl-[protein] + S-adenosyl-L-methionine = N(omega)-methyl-L-arginyl-[protein] + S-adenosyl-L-homocysteine + H(+)</text>
        <dbReference type="Rhea" id="RHEA:48100"/>
        <dbReference type="Rhea" id="RHEA-COMP:10532"/>
        <dbReference type="Rhea" id="RHEA-COMP:11990"/>
        <dbReference type="ChEBI" id="CHEBI:15378"/>
        <dbReference type="ChEBI" id="CHEBI:29965"/>
        <dbReference type="ChEBI" id="CHEBI:57856"/>
        <dbReference type="ChEBI" id="CHEBI:59789"/>
        <dbReference type="ChEBI" id="CHEBI:65280"/>
    </reaction>
    <physiologicalReaction direction="left-to-right" evidence="19">
        <dbReference type="Rhea" id="RHEA:48101"/>
    </physiologicalReaction>
</comment>
<dbReference type="InterPro" id="IPR029063">
    <property type="entry name" value="SAM-dependent_MTases_sf"/>
</dbReference>
<evidence type="ECO:0000256" key="16">
    <source>
        <dbReference type="ARBA" id="ARBA00023128"/>
    </source>
</evidence>
<feature type="region of interest" description="Disordered" evidence="21">
    <location>
        <begin position="120"/>
        <end position="144"/>
    </location>
</feature>
<evidence type="ECO:0000256" key="14">
    <source>
        <dbReference type="ARBA" id="ARBA00022833"/>
    </source>
</evidence>
<dbReference type="InterPro" id="IPR022533">
    <property type="entry name" value="Cox20"/>
</dbReference>
<keyword evidence="15 22" id="KW-1133">Transmembrane helix</keyword>
<evidence type="ECO:0000256" key="17">
    <source>
        <dbReference type="ARBA" id="ARBA00023136"/>
    </source>
</evidence>
<keyword evidence="8 20" id="KW-0808">Transferase</keyword>
<dbReference type="InterPro" id="IPR055135">
    <property type="entry name" value="PRMT_dom"/>
</dbReference>
<keyword evidence="12" id="KW-0863">Zinc-finger</keyword>
<comment type="catalytic activity">
    <reaction evidence="18">
        <text>L-arginyl-[protein] + 2 S-adenosyl-L-methionine = N(omega),N(omega)-dimethyl-L-arginyl-[protein] + 2 S-adenosyl-L-homocysteine + 2 H(+)</text>
        <dbReference type="Rhea" id="RHEA:48096"/>
        <dbReference type="Rhea" id="RHEA-COMP:10532"/>
        <dbReference type="Rhea" id="RHEA-COMP:11991"/>
        <dbReference type="ChEBI" id="CHEBI:15378"/>
        <dbReference type="ChEBI" id="CHEBI:29965"/>
        <dbReference type="ChEBI" id="CHEBI:57856"/>
        <dbReference type="ChEBI" id="CHEBI:59789"/>
        <dbReference type="ChEBI" id="CHEBI:61897"/>
        <dbReference type="EC" id="2.1.1.319"/>
    </reaction>
    <physiologicalReaction direction="left-to-right" evidence="18">
        <dbReference type="Rhea" id="RHEA:48097"/>
    </physiologicalReaction>
</comment>
<dbReference type="GO" id="GO:0008270">
    <property type="term" value="F:zinc ion binding"/>
    <property type="evidence" value="ECO:0007669"/>
    <property type="project" value="UniProtKB-KW"/>
</dbReference>
<sequence length="674" mass="76770">MSSADEQPQRVKIDNDAQVPGQSYDRYKKAFELLSTEDISRIENVPCMRNALLYGIGGGMTFGAIHFISTRRIKSSWNWTFISAMATMVGTWQHCRSRRAEEMDKMRLITDKYSDHHISNLKRHNEEAREKAKKQREQDSKTSEYNWYNPKRSCTLSKKSLDGTFLAPLMLPPWFGFESSVSDDFEGWNSDDIESKKTVALTENKTFDSLSLALEFDKQNGLDLLELIKRLELDYYNQIRLINFIRKHGKDAIAAITPNDAFFKQDEYLIPVIEADPLLFQLSNDDDDWSDDENLQQNNSAVTQDKIDQLQAQLSQSTSFINDKLLNDNFVDTEYFESYDYNEIHETMIKDHVRTASYAQWILNNASLIKGKTVMDVGCGTGILSLLAARAGAHKVYAIDASNIVNKAIENVAANNLSHVIQVVKGKVEEINLEGVQVDVIISEWMGYFLLFEAMLDSVIVARDRYLKPDGVMAPSHMRILLGAVSNQDWWNEKVGFWDDIYGFTMSGMSKDIHKSAHVESFDQSSLISNSVGLLDINTKTQKAKALNFKSQFSLTIDRDHIMHGFLGWFDTFFTDSKSDQTPNQCNSQDPPSIKSLIADAGADHKDVSFTTGPHGTETHWKQTFFAFQKPIEVKQGDKITGVFISNKSERGLEMEVIWKHNDKEENKALYKLN</sequence>
<dbReference type="Pfam" id="PF22528">
    <property type="entry name" value="PRMT_C"/>
    <property type="match status" value="2"/>
</dbReference>
<dbReference type="PRINTS" id="PR02049">
    <property type="entry name" value="PROTEINF36A"/>
</dbReference>
<gene>
    <name evidence="25" type="ORF">E3P99_02165</name>
</gene>
<dbReference type="Pfam" id="PF21137">
    <property type="entry name" value="ANM3_C2H2_Zf"/>
    <property type="match status" value="1"/>
</dbReference>
<evidence type="ECO:0000256" key="18">
    <source>
        <dbReference type="ARBA" id="ARBA00047384"/>
    </source>
</evidence>
<evidence type="ECO:0000256" key="2">
    <source>
        <dbReference type="ARBA" id="ARBA00004514"/>
    </source>
</evidence>
<dbReference type="Proteomes" id="UP000310189">
    <property type="component" value="Unassembled WGS sequence"/>
</dbReference>
<dbReference type="SUPFAM" id="SSF53335">
    <property type="entry name" value="S-adenosyl-L-methionine-dependent methyltransferases"/>
    <property type="match status" value="1"/>
</dbReference>
<dbReference type="Pfam" id="PF06325">
    <property type="entry name" value="PrmA"/>
    <property type="match status" value="1"/>
</dbReference>
<evidence type="ECO:0000313" key="25">
    <source>
        <dbReference type="EMBL" id="TIA89247.1"/>
    </source>
</evidence>
<protein>
    <recommendedName>
        <fullName evidence="5">Cytochrome c oxidase assembly protein COX20, mitochondrial</fullName>
        <ecNumber evidence="4">2.1.1.319</ecNumber>
    </recommendedName>
</protein>
<keyword evidence="13" id="KW-0999">Mitochondrion inner membrane</keyword>
<evidence type="ECO:0000256" key="1">
    <source>
        <dbReference type="ARBA" id="ARBA00004273"/>
    </source>
</evidence>
<evidence type="ECO:0000256" key="21">
    <source>
        <dbReference type="SAM" id="MobiDB-lite"/>
    </source>
</evidence>
<accession>A0A4T0FL19</accession>
<dbReference type="PANTHER" id="PTHR11006:SF53">
    <property type="entry name" value="PROTEIN ARGININE N-METHYLTRANSFERASE 3"/>
    <property type="match status" value="1"/>
</dbReference>
<evidence type="ECO:0000259" key="24">
    <source>
        <dbReference type="Pfam" id="PF22528"/>
    </source>
</evidence>
<feature type="compositionally biased region" description="Basic and acidic residues" evidence="21">
    <location>
        <begin position="120"/>
        <end position="142"/>
    </location>
</feature>
<dbReference type="Gene3D" id="2.70.160.11">
    <property type="entry name" value="Hnrnp arginine n-methyltransferase1"/>
    <property type="match status" value="1"/>
</dbReference>
<evidence type="ECO:0000256" key="6">
    <source>
        <dbReference type="ARBA" id="ARBA00022490"/>
    </source>
</evidence>
<dbReference type="Pfam" id="PF12597">
    <property type="entry name" value="Cox20"/>
    <property type="match status" value="1"/>
</dbReference>
<evidence type="ECO:0000256" key="7">
    <source>
        <dbReference type="ARBA" id="ARBA00022603"/>
    </source>
</evidence>
<dbReference type="AlphaFoldDB" id="A0A4T0FL19"/>
<evidence type="ECO:0000256" key="8">
    <source>
        <dbReference type="ARBA" id="ARBA00022679"/>
    </source>
</evidence>
<comment type="caution">
    <text evidence="25">The sequence shown here is derived from an EMBL/GenBank/DDBJ whole genome shotgun (WGS) entry which is preliminary data.</text>
</comment>
<organism evidence="25 26">
    <name type="scientific">Wallemia hederae</name>
    <dbReference type="NCBI Taxonomy" id="1540922"/>
    <lineage>
        <taxon>Eukaryota</taxon>
        <taxon>Fungi</taxon>
        <taxon>Dikarya</taxon>
        <taxon>Basidiomycota</taxon>
        <taxon>Wallemiomycotina</taxon>
        <taxon>Wallemiomycetes</taxon>
        <taxon>Wallemiales</taxon>
        <taxon>Wallemiaceae</taxon>
        <taxon>Wallemia</taxon>
    </lineage>
</organism>
<evidence type="ECO:0000256" key="5">
    <source>
        <dbReference type="ARBA" id="ARBA00017689"/>
    </source>
</evidence>
<dbReference type="PANTHER" id="PTHR11006">
    <property type="entry name" value="PROTEIN ARGININE N-METHYLTRANSFERASE"/>
    <property type="match status" value="1"/>
</dbReference>
<evidence type="ECO:0000256" key="13">
    <source>
        <dbReference type="ARBA" id="ARBA00022792"/>
    </source>
</evidence>
<dbReference type="GO" id="GO:0005829">
    <property type="term" value="C:cytosol"/>
    <property type="evidence" value="ECO:0007669"/>
    <property type="project" value="UniProtKB-SubCell"/>
</dbReference>
<evidence type="ECO:0000256" key="19">
    <source>
        <dbReference type="ARBA" id="ARBA00049303"/>
    </source>
</evidence>
<reference evidence="25 26" key="1">
    <citation type="submission" date="2019-03" db="EMBL/GenBank/DDBJ databases">
        <title>Sequencing 23 genomes of Wallemia ichthyophaga.</title>
        <authorList>
            <person name="Gostincar C."/>
        </authorList>
    </citation>
    <scope>NUCLEOTIDE SEQUENCE [LARGE SCALE GENOMIC DNA]</scope>
    <source>
        <strain evidence="25 26">EXF-5753</strain>
    </source>
</reference>
<dbReference type="SUPFAM" id="SSF57667">
    <property type="entry name" value="beta-beta-alpha zinc fingers"/>
    <property type="match status" value="1"/>
</dbReference>
<feature type="domain" description="Protein arginine N-methyltransferase" evidence="24">
    <location>
        <begin position="604"/>
        <end position="663"/>
    </location>
</feature>
<comment type="subcellular location">
    <subcellularLocation>
        <location evidence="2">Cytoplasm</location>
        <location evidence="2">Cytosol</location>
    </subcellularLocation>
    <subcellularLocation>
        <location evidence="1">Mitochondrion inner membrane</location>
    </subcellularLocation>
</comment>
<dbReference type="InterPro" id="IPR049482">
    <property type="entry name" value="ANM3-like_C2H2_Zf"/>
</dbReference>
<dbReference type="GO" id="GO:0033617">
    <property type="term" value="P:mitochondrial respiratory chain complex IV assembly"/>
    <property type="evidence" value="ECO:0007669"/>
    <property type="project" value="InterPro"/>
</dbReference>
<keyword evidence="9 20" id="KW-0949">S-adenosyl-L-methionine</keyword>
<keyword evidence="7 20" id="KW-0489">Methyltransferase</keyword>
<feature type="domain" description="Protein arginine N-methyltransferase 3-like C2H2 zinc finger" evidence="23">
    <location>
        <begin position="227"/>
        <end position="271"/>
    </location>
</feature>
<dbReference type="InterPro" id="IPR025799">
    <property type="entry name" value="Arg_MeTrfase"/>
</dbReference>
<evidence type="ECO:0000313" key="26">
    <source>
        <dbReference type="Proteomes" id="UP000310189"/>
    </source>
</evidence>
<dbReference type="InterPro" id="IPR036236">
    <property type="entry name" value="Znf_C2H2_sf"/>
</dbReference>
<evidence type="ECO:0000256" key="15">
    <source>
        <dbReference type="ARBA" id="ARBA00022989"/>
    </source>
</evidence>
<evidence type="ECO:0000256" key="20">
    <source>
        <dbReference type="PROSITE-ProRule" id="PRU01015"/>
    </source>
</evidence>
<evidence type="ECO:0000256" key="11">
    <source>
        <dbReference type="ARBA" id="ARBA00022723"/>
    </source>
</evidence>
<keyword evidence="14" id="KW-0862">Zinc</keyword>
<keyword evidence="11" id="KW-0479">Metal-binding</keyword>
<dbReference type="Gene3D" id="3.40.50.150">
    <property type="entry name" value="Vaccinia Virus protein VP39"/>
    <property type="match status" value="1"/>
</dbReference>
<dbReference type="CDD" id="cd02440">
    <property type="entry name" value="AdoMet_MTases"/>
    <property type="match status" value="1"/>
</dbReference>
<dbReference type="PROSITE" id="PS51678">
    <property type="entry name" value="SAM_MT_PRMT"/>
    <property type="match status" value="1"/>
</dbReference>
<keyword evidence="16" id="KW-0496">Mitochondrion</keyword>
<dbReference type="EMBL" id="SPNW01000029">
    <property type="protein sequence ID" value="TIA89247.1"/>
    <property type="molecule type" value="Genomic_DNA"/>
</dbReference>
<evidence type="ECO:0000256" key="12">
    <source>
        <dbReference type="ARBA" id="ARBA00022771"/>
    </source>
</evidence>
<evidence type="ECO:0000256" key="10">
    <source>
        <dbReference type="ARBA" id="ARBA00022692"/>
    </source>
</evidence>
<keyword evidence="17 22" id="KW-0472">Membrane</keyword>
<feature type="transmembrane region" description="Helical" evidence="22">
    <location>
        <begin position="51"/>
        <end position="70"/>
    </location>
</feature>
<dbReference type="GO" id="GO:0035242">
    <property type="term" value="F:protein-arginine omega-N asymmetric methyltransferase activity"/>
    <property type="evidence" value="ECO:0007669"/>
    <property type="project" value="UniProtKB-EC"/>
</dbReference>
<dbReference type="FunFam" id="3.40.50.150:FF:000003">
    <property type="entry name" value="Blast:Protein arginine N-methyltransferase 1"/>
    <property type="match status" value="1"/>
</dbReference>
<keyword evidence="26" id="KW-1185">Reference proteome</keyword>
<dbReference type="GO" id="GO:0032259">
    <property type="term" value="P:methylation"/>
    <property type="evidence" value="ECO:0007669"/>
    <property type="project" value="UniProtKB-KW"/>
</dbReference>
<feature type="domain" description="Protein arginine N-methyltransferase" evidence="24">
    <location>
        <begin position="482"/>
        <end position="578"/>
    </location>
</feature>
<evidence type="ECO:0000256" key="3">
    <source>
        <dbReference type="ARBA" id="ARBA00009575"/>
    </source>
</evidence>